<dbReference type="Proteomes" id="UP000019184">
    <property type="component" value="Unassembled WGS sequence"/>
</dbReference>
<dbReference type="GO" id="GO:0008883">
    <property type="term" value="F:glutamyl-tRNA reductase activity"/>
    <property type="evidence" value="ECO:0007669"/>
    <property type="project" value="UniProtKB-UniRule"/>
</dbReference>
<dbReference type="InterPro" id="IPR000343">
    <property type="entry name" value="4pyrrol_synth_GluRdtase"/>
</dbReference>
<dbReference type="InterPro" id="IPR006151">
    <property type="entry name" value="Shikm_DH/Glu-tRNA_Rdtase"/>
</dbReference>
<feature type="binding site" evidence="9 11">
    <location>
        <position position="118"/>
    </location>
    <ligand>
        <name>substrate</name>
    </ligand>
</feature>
<comment type="domain">
    <text evidence="9">Possesses an unusual extended V-shaped dimeric structure with each monomer consisting of three distinct domains arranged along a curved 'spinal' alpha-helix. The N-terminal catalytic domain specifically recognizes the glutamate moiety of the substrate. The second domain is the NADPH-binding domain, and the third C-terminal domain is responsible for dimerization.</text>
</comment>
<evidence type="ECO:0000259" key="15">
    <source>
        <dbReference type="Pfam" id="PF00745"/>
    </source>
</evidence>
<dbReference type="HAMAP" id="MF_00087">
    <property type="entry name" value="Glu_tRNA_reductase"/>
    <property type="match status" value="1"/>
</dbReference>
<feature type="binding site" evidence="9 12">
    <location>
        <begin position="187"/>
        <end position="192"/>
    </location>
    <ligand>
        <name>NADP(+)</name>
        <dbReference type="ChEBI" id="CHEBI:58349"/>
    </ligand>
</feature>
<dbReference type="NCBIfam" id="TIGR01035">
    <property type="entry name" value="hemA"/>
    <property type="match status" value="1"/>
</dbReference>
<dbReference type="InterPro" id="IPR036291">
    <property type="entry name" value="NAD(P)-bd_dom_sf"/>
</dbReference>
<evidence type="ECO:0000256" key="13">
    <source>
        <dbReference type="PIRSR" id="PIRSR000445-4"/>
    </source>
</evidence>
<dbReference type="SUPFAM" id="SSF51735">
    <property type="entry name" value="NAD(P)-binding Rossmann-fold domains"/>
    <property type="match status" value="1"/>
</dbReference>
<comment type="subunit">
    <text evidence="9">Homodimer.</text>
</comment>
<name>A0A7U7GDZ1_9GAMM</name>
<keyword evidence="6 9" id="KW-0627">Porphyrin biosynthesis</keyword>
<comment type="catalytic activity">
    <reaction evidence="7 9 14">
        <text>(S)-4-amino-5-oxopentanoate + tRNA(Glu) + NADP(+) = L-glutamyl-tRNA(Glu) + NADPH + H(+)</text>
        <dbReference type="Rhea" id="RHEA:12344"/>
        <dbReference type="Rhea" id="RHEA-COMP:9663"/>
        <dbReference type="Rhea" id="RHEA-COMP:9680"/>
        <dbReference type="ChEBI" id="CHEBI:15378"/>
        <dbReference type="ChEBI" id="CHEBI:57501"/>
        <dbReference type="ChEBI" id="CHEBI:57783"/>
        <dbReference type="ChEBI" id="CHEBI:58349"/>
        <dbReference type="ChEBI" id="CHEBI:78442"/>
        <dbReference type="ChEBI" id="CHEBI:78520"/>
        <dbReference type="EC" id="1.2.1.70"/>
    </reaction>
</comment>
<keyword evidence="19" id="KW-1185">Reference proteome</keyword>
<dbReference type="EC" id="1.2.1.70" evidence="3 9"/>
<comment type="function">
    <text evidence="9">Catalyzes the NADPH-dependent reduction of glutamyl-tRNA(Glu) to glutamate 1-semialdehyde (GSA).</text>
</comment>
<feature type="active site" description="Nucleophile" evidence="9 10">
    <location>
        <position position="50"/>
    </location>
</feature>
<dbReference type="RefSeq" id="WP_034435334.1">
    <property type="nucleotide sequence ID" value="NZ_CBTK010000270.1"/>
</dbReference>
<comment type="miscellaneous">
    <text evidence="9">During catalysis, the active site Cys acts as a nucleophile attacking the alpha-carbonyl group of tRNA-bound glutamate with the formation of a thioester intermediate between enzyme and glutamate, and the concomitant release of tRNA(Glu). The thioester intermediate is finally reduced by direct hydride transfer from NADPH, to form the product GSA.</text>
</comment>
<feature type="binding site" evidence="9 11">
    <location>
        <position position="107"/>
    </location>
    <ligand>
        <name>substrate</name>
    </ligand>
</feature>
<dbReference type="FunFam" id="3.30.460.30:FF:000001">
    <property type="entry name" value="Glutamyl-tRNA reductase"/>
    <property type="match status" value="1"/>
</dbReference>
<protein>
    <recommendedName>
        <fullName evidence="8 9">Glutamyl-tRNA reductase</fullName>
        <shortName evidence="9">GluTR</shortName>
        <ecNumber evidence="3 9">1.2.1.70</ecNumber>
    </recommendedName>
</protein>
<dbReference type="SUPFAM" id="SSF69742">
    <property type="entry name" value="Glutamyl tRNA-reductase catalytic, N-terminal domain"/>
    <property type="match status" value="1"/>
</dbReference>
<comment type="similarity">
    <text evidence="2 9 14">Belongs to the glutamyl-tRNA reductase family.</text>
</comment>
<dbReference type="Pfam" id="PF01488">
    <property type="entry name" value="Shikimate_DH"/>
    <property type="match status" value="1"/>
</dbReference>
<evidence type="ECO:0000256" key="11">
    <source>
        <dbReference type="PIRSR" id="PIRSR000445-2"/>
    </source>
</evidence>
<dbReference type="UniPathway" id="UPA00251">
    <property type="reaction ID" value="UER00316"/>
</dbReference>
<dbReference type="InterPro" id="IPR036343">
    <property type="entry name" value="GluRdtase_N_sf"/>
</dbReference>
<dbReference type="EMBL" id="CBTK010000270">
    <property type="protein sequence ID" value="CDH46638.1"/>
    <property type="molecule type" value="Genomic_DNA"/>
</dbReference>
<sequence>MSLLALGLNHRTAPVSVRERVAFAPDRVSNALQDLLDHGGAHEAAILSTCNRTELYCGLKGEDGQRVVEWLGDYHTLRTVDLQPYLYQHTEQRAVRHILRVAAGLDSLVLGEPQILGQVKAAYQTANSAGTLGSRLERLFQHTFAVAKQVRTDTRIGASPVSVAFAAVGLAKQIFADLPKRTALLIGAGDTIELVTRHLHENGVGRLIVANRTLERAHALVAPFDGYAIALDEIPAHLGEADMVISSTTSPGLMLGLAQVRDCLKQRRHRPMLMVDLAVPRDIDPAVADFDDVYLYTVDDLKDIIQDNLRSRRAAADQAEEIIDSQVEHFMAWLRTQDSVASIRALRQQAETIRDEALARARRQLAHGKDPAAVLDILANILTNKLIHPPCAGLREAAAQGDAEMLNLIKTLYQLDRAGNPCR</sequence>
<dbReference type="OrthoDB" id="110209at2"/>
<gene>
    <name evidence="9 18" type="primary">hemA</name>
    <name evidence="18" type="ORF">BN874_540024</name>
</gene>
<dbReference type="InterPro" id="IPR036453">
    <property type="entry name" value="GluRdtase_dimer_dom_sf"/>
</dbReference>
<feature type="site" description="Important for activity" evidence="9 13">
    <location>
        <position position="97"/>
    </location>
</feature>
<evidence type="ECO:0000256" key="5">
    <source>
        <dbReference type="ARBA" id="ARBA00023002"/>
    </source>
</evidence>
<feature type="binding site" evidence="9 11">
    <location>
        <begin position="49"/>
        <end position="52"/>
    </location>
    <ligand>
        <name>substrate</name>
    </ligand>
</feature>
<dbReference type="Pfam" id="PF00745">
    <property type="entry name" value="GlutR_dimer"/>
    <property type="match status" value="1"/>
</dbReference>
<evidence type="ECO:0000259" key="16">
    <source>
        <dbReference type="Pfam" id="PF01488"/>
    </source>
</evidence>
<evidence type="ECO:0000256" key="1">
    <source>
        <dbReference type="ARBA" id="ARBA00005059"/>
    </source>
</evidence>
<evidence type="ECO:0000256" key="12">
    <source>
        <dbReference type="PIRSR" id="PIRSR000445-3"/>
    </source>
</evidence>
<dbReference type="CDD" id="cd05213">
    <property type="entry name" value="NAD_bind_Glutamyl_tRNA_reduct"/>
    <property type="match status" value="1"/>
</dbReference>
<dbReference type="FunFam" id="3.40.50.720:FF:000031">
    <property type="entry name" value="Glutamyl-tRNA reductase"/>
    <property type="match status" value="1"/>
</dbReference>
<dbReference type="Gene3D" id="3.40.50.720">
    <property type="entry name" value="NAD(P)-binding Rossmann-like Domain"/>
    <property type="match status" value="1"/>
</dbReference>
<comment type="pathway">
    <text evidence="1 9 14">Porphyrin-containing compound metabolism; protoporphyrin-IX biosynthesis; 5-aminolevulinate from L-glutamyl-tRNA(Glu): step 1/2.</text>
</comment>
<proteinExistence type="inferred from homology"/>
<keyword evidence="4 9" id="KW-0521">NADP</keyword>
<evidence type="ECO:0000259" key="17">
    <source>
        <dbReference type="Pfam" id="PF05201"/>
    </source>
</evidence>
<reference evidence="18 19" key="1">
    <citation type="journal article" date="2014" name="ISME J.">
        <title>Candidatus Competibacter-lineage genomes retrieved from metagenomes reveal functional metabolic diversity.</title>
        <authorList>
            <person name="McIlroy S.J."/>
            <person name="Albertsen M."/>
            <person name="Andresen E.K."/>
            <person name="Saunders A.M."/>
            <person name="Kristiansen R."/>
            <person name="Stokholm-Bjerregaard M."/>
            <person name="Nielsen K.L."/>
            <person name="Nielsen P.H."/>
        </authorList>
    </citation>
    <scope>NUCLEOTIDE SEQUENCE [LARGE SCALE GENOMIC DNA]</scope>
    <source>
        <strain evidence="18 19">Run_B_J11</strain>
    </source>
</reference>
<evidence type="ECO:0000256" key="4">
    <source>
        <dbReference type="ARBA" id="ARBA00022857"/>
    </source>
</evidence>
<dbReference type="Gene3D" id="3.30.460.30">
    <property type="entry name" value="Glutamyl-tRNA reductase, N-terminal domain"/>
    <property type="match status" value="1"/>
</dbReference>
<dbReference type="PROSITE" id="PS00747">
    <property type="entry name" value="GLUTR"/>
    <property type="match status" value="1"/>
</dbReference>
<evidence type="ECO:0000313" key="19">
    <source>
        <dbReference type="Proteomes" id="UP000019184"/>
    </source>
</evidence>
<evidence type="ECO:0000313" key="18">
    <source>
        <dbReference type="EMBL" id="CDH46638.1"/>
    </source>
</evidence>
<dbReference type="InterPro" id="IPR018214">
    <property type="entry name" value="GluRdtase_CS"/>
</dbReference>
<dbReference type="InterPro" id="IPR015895">
    <property type="entry name" value="4pyrrol_synth_GluRdtase_N"/>
</dbReference>
<organism evidence="18 19">
    <name type="scientific">Candidatus Contendobacter odensis Run_B_J11</name>
    <dbReference type="NCBI Taxonomy" id="1400861"/>
    <lineage>
        <taxon>Bacteria</taxon>
        <taxon>Pseudomonadati</taxon>
        <taxon>Pseudomonadota</taxon>
        <taxon>Gammaproteobacteria</taxon>
        <taxon>Candidatus Competibacteraceae</taxon>
        <taxon>Candidatus Contendibacter</taxon>
    </lineage>
</organism>
<feature type="domain" description="Glutamyl-tRNA reductase N-terminal" evidence="17">
    <location>
        <begin position="6"/>
        <end position="154"/>
    </location>
</feature>
<dbReference type="PANTHER" id="PTHR43013:SF1">
    <property type="entry name" value="GLUTAMYL-TRNA REDUCTASE"/>
    <property type="match status" value="1"/>
</dbReference>
<dbReference type="GO" id="GO:0019353">
    <property type="term" value="P:protoporphyrinogen IX biosynthetic process from glutamate"/>
    <property type="evidence" value="ECO:0007669"/>
    <property type="project" value="TreeGrafter"/>
</dbReference>
<evidence type="ECO:0000256" key="2">
    <source>
        <dbReference type="ARBA" id="ARBA00005916"/>
    </source>
</evidence>
<feature type="domain" description="Tetrapyrrole biosynthesis glutamyl-tRNA reductase dimerisation" evidence="15">
    <location>
        <begin position="318"/>
        <end position="415"/>
    </location>
</feature>
<evidence type="ECO:0000256" key="3">
    <source>
        <dbReference type="ARBA" id="ARBA00012970"/>
    </source>
</evidence>
<dbReference type="SUPFAM" id="SSF69075">
    <property type="entry name" value="Glutamyl tRNA-reductase dimerization domain"/>
    <property type="match status" value="1"/>
</dbReference>
<feature type="domain" description="Quinate/shikimate 5-dehydrogenase/glutamyl-tRNA reductase" evidence="16">
    <location>
        <begin position="170"/>
        <end position="304"/>
    </location>
</feature>
<keyword evidence="5 9" id="KW-0560">Oxidoreductase</keyword>
<evidence type="ECO:0000256" key="9">
    <source>
        <dbReference type="HAMAP-Rule" id="MF_00087"/>
    </source>
</evidence>
<dbReference type="GO" id="GO:0050661">
    <property type="term" value="F:NADP binding"/>
    <property type="evidence" value="ECO:0007669"/>
    <property type="project" value="InterPro"/>
</dbReference>
<feature type="binding site" evidence="9 11">
    <location>
        <begin position="112"/>
        <end position="114"/>
    </location>
    <ligand>
        <name>substrate</name>
    </ligand>
</feature>
<comment type="caution">
    <text evidence="18">The sequence shown here is derived from an EMBL/GenBank/DDBJ whole genome shotgun (WGS) entry which is preliminary data.</text>
</comment>
<evidence type="ECO:0000256" key="14">
    <source>
        <dbReference type="RuleBase" id="RU000584"/>
    </source>
</evidence>
<evidence type="ECO:0000256" key="6">
    <source>
        <dbReference type="ARBA" id="ARBA00023244"/>
    </source>
</evidence>
<dbReference type="InterPro" id="IPR015896">
    <property type="entry name" value="4pyrrol_synth_GluRdtase_dimer"/>
</dbReference>
<evidence type="ECO:0000256" key="8">
    <source>
        <dbReference type="ARBA" id="ARBA00068659"/>
    </source>
</evidence>
<dbReference type="PANTHER" id="PTHR43013">
    <property type="entry name" value="GLUTAMYL-TRNA REDUCTASE"/>
    <property type="match status" value="1"/>
</dbReference>
<dbReference type="PIRSF" id="PIRSF000445">
    <property type="entry name" value="4pyrrol_synth_GluRdtase"/>
    <property type="match status" value="1"/>
</dbReference>
<dbReference type="AlphaFoldDB" id="A0A7U7GDZ1"/>
<evidence type="ECO:0000256" key="7">
    <source>
        <dbReference type="ARBA" id="ARBA00047464"/>
    </source>
</evidence>
<dbReference type="Pfam" id="PF05201">
    <property type="entry name" value="GlutR_N"/>
    <property type="match status" value="1"/>
</dbReference>
<accession>A0A7U7GDZ1</accession>
<evidence type="ECO:0000256" key="10">
    <source>
        <dbReference type="PIRSR" id="PIRSR000445-1"/>
    </source>
</evidence>